<dbReference type="Proteomes" id="UP000095286">
    <property type="component" value="Unplaced"/>
</dbReference>
<evidence type="ECO:0000313" key="1">
    <source>
        <dbReference type="Proteomes" id="UP000095286"/>
    </source>
</evidence>
<proteinExistence type="predicted"/>
<sequence length="317" mass="37050">MKVIYFKGIIFMLLLFLVNTDIVFDKFAEKLKKRVKIFCIVLTGKDFKHSRDIPQKNTWLRRCNKYVFASSVNDPSLPSIKLLDKHGYDFSYTKIRGAFKYVYERYGNQYDWFYKGESTYSVMENLRMFLLRKDPNKAKEYYGFRVIFRDRNIKAGYTTGGSGYVISKASLKKLVTKGFPNKKICRPLAPLLEDKEIGQCLANLNIRPVNSNDKRQRHLFIPGSLKEFASPLQNPRKLMFKRFSLMPIGNGISSLSKFPIAFHYIDNRMMYTLEYLLYHTKVAGLSSSVFNWFDRHGNNEKLIEALEGLKNISKSNY</sequence>
<protein>
    <submittedName>
        <fullName evidence="2">Glycoprotein-N-acetylgalactosamine 3-beta-galactosyltransferase 1</fullName>
    </submittedName>
</protein>
<name>A0AC35U9K3_9BILA</name>
<reference evidence="2" key="1">
    <citation type="submission" date="2016-11" db="UniProtKB">
        <authorList>
            <consortium name="WormBaseParasite"/>
        </authorList>
    </citation>
    <scope>IDENTIFICATION</scope>
    <source>
        <strain evidence="2">KR3021</strain>
    </source>
</reference>
<organism evidence="1 2">
    <name type="scientific">Rhabditophanes sp. KR3021</name>
    <dbReference type="NCBI Taxonomy" id="114890"/>
    <lineage>
        <taxon>Eukaryota</taxon>
        <taxon>Metazoa</taxon>
        <taxon>Ecdysozoa</taxon>
        <taxon>Nematoda</taxon>
        <taxon>Chromadorea</taxon>
        <taxon>Rhabditida</taxon>
        <taxon>Tylenchina</taxon>
        <taxon>Panagrolaimomorpha</taxon>
        <taxon>Strongyloidoidea</taxon>
        <taxon>Alloionematidae</taxon>
        <taxon>Rhabditophanes</taxon>
    </lineage>
</organism>
<accession>A0AC35U9K3</accession>
<evidence type="ECO:0000313" key="2">
    <source>
        <dbReference type="WBParaSite" id="RSKR_0000881100.1"/>
    </source>
</evidence>
<dbReference type="WBParaSite" id="RSKR_0000881100.1">
    <property type="protein sequence ID" value="RSKR_0000881100.1"/>
    <property type="gene ID" value="RSKR_0000881100"/>
</dbReference>